<dbReference type="Proteomes" id="UP000017836">
    <property type="component" value="Unassembled WGS sequence"/>
</dbReference>
<dbReference type="InterPro" id="IPR013632">
    <property type="entry name" value="Rad51_C"/>
</dbReference>
<dbReference type="EMBL" id="KI393807">
    <property type="protein sequence ID" value="ERN07307.1"/>
    <property type="molecule type" value="Genomic_DNA"/>
</dbReference>
<keyword evidence="5" id="KW-0234">DNA repair</keyword>
<dbReference type="KEGG" id="atr:18435525"/>
<feature type="domain" description="RecA family profile 1" evidence="7">
    <location>
        <begin position="23"/>
        <end position="202"/>
    </location>
</feature>
<dbReference type="GO" id="GO:0033065">
    <property type="term" value="C:Rad51C-XRCC3 complex"/>
    <property type="evidence" value="ECO:0000318"/>
    <property type="project" value="GO_Central"/>
</dbReference>
<dbReference type="eggNOG" id="KOG1564">
    <property type="taxonomic scope" value="Eukaryota"/>
</dbReference>
<keyword evidence="9" id="KW-1185">Reference proteome</keyword>
<name>W1PBM2_AMBTC</name>
<evidence type="ECO:0000256" key="2">
    <source>
        <dbReference type="ARBA" id="ARBA00022741"/>
    </source>
</evidence>
<protein>
    <recommendedName>
        <fullName evidence="7">RecA family profile 1 domain-containing protein</fullName>
    </recommendedName>
</protein>
<dbReference type="GO" id="GO:0003677">
    <property type="term" value="F:DNA binding"/>
    <property type="evidence" value="ECO:0007669"/>
    <property type="project" value="InterPro"/>
</dbReference>
<dbReference type="STRING" id="13333.W1PBM2"/>
<evidence type="ECO:0000313" key="8">
    <source>
        <dbReference type="EMBL" id="ERN07307.1"/>
    </source>
</evidence>
<dbReference type="PANTHER" id="PTHR46487">
    <property type="entry name" value="DNA REPAIR PROTEIN XRCC3"/>
    <property type="match status" value="1"/>
</dbReference>
<dbReference type="SUPFAM" id="SSF52540">
    <property type="entry name" value="P-loop containing nucleoside triphosphate hydrolases"/>
    <property type="match status" value="1"/>
</dbReference>
<evidence type="ECO:0000256" key="1">
    <source>
        <dbReference type="ARBA" id="ARBA00004123"/>
    </source>
</evidence>
<evidence type="ECO:0000256" key="5">
    <source>
        <dbReference type="ARBA" id="ARBA00023204"/>
    </source>
</evidence>
<dbReference type="OrthoDB" id="1861185at2759"/>
<dbReference type="GO" id="GO:0045003">
    <property type="term" value="P:double-strand break repair via synthesis-dependent strand annealing"/>
    <property type="evidence" value="ECO:0000318"/>
    <property type="project" value="GO_Central"/>
</dbReference>
<dbReference type="AlphaFoldDB" id="W1PBM2"/>
<dbReference type="Gramene" id="ERN07307">
    <property type="protein sequence ID" value="ERN07307"/>
    <property type="gene ID" value="AMTR_s00019p00219950"/>
</dbReference>
<evidence type="ECO:0000256" key="6">
    <source>
        <dbReference type="ARBA" id="ARBA00023242"/>
    </source>
</evidence>
<dbReference type="GO" id="GO:0071140">
    <property type="term" value="P:resolution of mitotic recombination intermediates"/>
    <property type="evidence" value="ECO:0000318"/>
    <property type="project" value="GO_Central"/>
</dbReference>
<dbReference type="GO" id="GO:0090656">
    <property type="term" value="P:t-circle formation"/>
    <property type="evidence" value="ECO:0000318"/>
    <property type="project" value="GO_Central"/>
</dbReference>
<evidence type="ECO:0000256" key="4">
    <source>
        <dbReference type="ARBA" id="ARBA00022840"/>
    </source>
</evidence>
<dbReference type="GO" id="GO:0005524">
    <property type="term" value="F:ATP binding"/>
    <property type="evidence" value="ECO:0007669"/>
    <property type="project" value="UniProtKB-KW"/>
</dbReference>
<dbReference type="InterPro" id="IPR020588">
    <property type="entry name" value="RecA_ATP-bd"/>
</dbReference>
<comment type="subcellular location">
    <subcellularLocation>
        <location evidence="1">Nucleus</location>
    </subcellularLocation>
</comment>
<sequence length="315" mass="34820">MSSYALEQEGEETLNPIPLTLISFQKCTLGCPILDSFFNGGIPCGSITELVSESSCGKTQLSLQLLLCSLLPRSHGGLNSTSLYIFSEPPFPFRRLKTLSATFKHPNPSPSFDPCDHILVHGVQTSEELLEFLDRVETLISQPLIRPVKLVVLDSVAALFRSEFDNHLADLSRRSSLFFKIASKLKALASKFEVAIVVTNQVVDSVGLEGLNEVQVGNYSCLFSSGRKVCPALGLSWANCVNSRVFLSRDEEKVADNKMWGSNSQALSENGGFEDGYGDFRTRTRRKMQVVFAPHLPKFSCEFEIRRDGVFGVKP</sequence>
<accession>W1PBM2</accession>
<evidence type="ECO:0000256" key="3">
    <source>
        <dbReference type="ARBA" id="ARBA00022763"/>
    </source>
</evidence>
<dbReference type="PANTHER" id="PTHR46487:SF1">
    <property type="entry name" value="DNA REPAIR PROTEIN XRCC3"/>
    <property type="match status" value="1"/>
</dbReference>
<dbReference type="InterPro" id="IPR027417">
    <property type="entry name" value="P-loop_NTPase"/>
</dbReference>
<evidence type="ECO:0000313" key="9">
    <source>
        <dbReference type="Proteomes" id="UP000017836"/>
    </source>
</evidence>
<evidence type="ECO:0000259" key="7">
    <source>
        <dbReference type="PROSITE" id="PS50162"/>
    </source>
</evidence>
<dbReference type="CDD" id="cd19491">
    <property type="entry name" value="XRCC3"/>
    <property type="match status" value="1"/>
</dbReference>
<dbReference type="InterPro" id="IPR016467">
    <property type="entry name" value="DNA_recomb/repair_RecA-like"/>
</dbReference>
<reference evidence="9" key="1">
    <citation type="journal article" date="2013" name="Science">
        <title>The Amborella genome and the evolution of flowering plants.</title>
        <authorList>
            <consortium name="Amborella Genome Project"/>
        </authorList>
    </citation>
    <scope>NUCLEOTIDE SEQUENCE [LARGE SCALE GENOMIC DNA]</scope>
</reference>
<dbReference type="GO" id="GO:0051321">
    <property type="term" value="P:meiotic cell cycle"/>
    <property type="evidence" value="ECO:0007669"/>
    <property type="project" value="EnsemblPlants"/>
</dbReference>
<dbReference type="HOGENOM" id="CLU_041732_1_0_1"/>
<proteinExistence type="predicted"/>
<dbReference type="InterPro" id="IPR047348">
    <property type="entry name" value="XRCC3-like_C"/>
</dbReference>
<keyword evidence="6" id="KW-0539">Nucleus</keyword>
<gene>
    <name evidence="8" type="ORF">AMTR_s00019p00219950</name>
</gene>
<keyword evidence="2" id="KW-0547">Nucleotide-binding</keyword>
<dbReference type="PIRSF" id="PIRSF005856">
    <property type="entry name" value="Rad51"/>
    <property type="match status" value="1"/>
</dbReference>
<dbReference type="GO" id="GO:0000722">
    <property type="term" value="P:telomere maintenance via recombination"/>
    <property type="evidence" value="ECO:0000318"/>
    <property type="project" value="GO_Central"/>
</dbReference>
<dbReference type="Pfam" id="PF08423">
    <property type="entry name" value="Rad51"/>
    <property type="match status" value="1"/>
</dbReference>
<dbReference type="GO" id="GO:0005657">
    <property type="term" value="C:replication fork"/>
    <property type="evidence" value="ECO:0000318"/>
    <property type="project" value="GO_Central"/>
</dbReference>
<dbReference type="PROSITE" id="PS50162">
    <property type="entry name" value="RECA_2"/>
    <property type="match status" value="1"/>
</dbReference>
<dbReference type="OMA" id="WANQVTV"/>
<dbReference type="Gene3D" id="3.40.50.300">
    <property type="entry name" value="P-loop containing nucleotide triphosphate hydrolases"/>
    <property type="match status" value="1"/>
</dbReference>
<organism evidence="8 9">
    <name type="scientific">Amborella trichopoda</name>
    <dbReference type="NCBI Taxonomy" id="13333"/>
    <lineage>
        <taxon>Eukaryota</taxon>
        <taxon>Viridiplantae</taxon>
        <taxon>Streptophyta</taxon>
        <taxon>Embryophyta</taxon>
        <taxon>Tracheophyta</taxon>
        <taxon>Spermatophyta</taxon>
        <taxon>Magnoliopsida</taxon>
        <taxon>Amborellales</taxon>
        <taxon>Amborellaceae</taxon>
        <taxon>Amborella</taxon>
    </lineage>
</organism>
<dbReference type="GO" id="GO:0140664">
    <property type="term" value="F:ATP-dependent DNA damage sensor activity"/>
    <property type="evidence" value="ECO:0007669"/>
    <property type="project" value="InterPro"/>
</dbReference>
<keyword evidence="4" id="KW-0067">ATP-binding</keyword>
<keyword evidence="3" id="KW-0227">DNA damage</keyword>